<keyword evidence="1" id="KW-0812">Transmembrane</keyword>
<keyword evidence="3" id="KW-1185">Reference proteome</keyword>
<dbReference type="AlphaFoldDB" id="A0A940WT00"/>
<keyword evidence="1" id="KW-1133">Transmembrane helix</keyword>
<dbReference type="Pfam" id="PF12841">
    <property type="entry name" value="YvrJ"/>
    <property type="match status" value="1"/>
</dbReference>
<dbReference type="EMBL" id="JAGKSQ010000003">
    <property type="protein sequence ID" value="MBP3951218.1"/>
    <property type="molecule type" value="Genomic_DNA"/>
</dbReference>
<gene>
    <name evidence="2" type="ORF">J7W16_08720</name>
</gene>
<dbReference type="RefSeq" id="WP_210596911.1">
    <property type="nucleotide sequence ID" value="NZ_JAGKSQ010000003.1"/>
</dbReference>
<evidence type="ECO:0000313" key="2">
    <source>
        <dbReference type="EMBL" id="MBP3951218.1"/>
    </source>
</evidence>
<feature type="transmembrane region" description="Helical" evidence="1">
    <location>
        <begin position="6"/>
        <end position="26"/>
    </location>
</feature>
<evidence type="ECO:0000313" key="3">
    <source>
        <dbReference type="Proteomes" id="UP000678228"/>
    </source>
</evidence>
<comment type="caution">
    <text evidence="2">The sequence shown here is derived from an EMBL/GenBank/DDBJ whole genome shotgun (WGS) entry which is preliminary data.</text>
</comment>
<accession>A0A940WT00</accession>
<reference evidence="2" key="1">
    <citation type="submission" date="2021-03" db="EMBL/GenBank/DDBJ databases">
        <title>Bacillus suaedae sp. nov., isolated from Suaeda aralocaspica.</title>
        <authorList>
            <person name="Lei R.F.R."/>
        </authorList>
    </citation>
    <scope>NUCLEOTIDE SEQUENCE</scope>
    <source>
        <strain evidence="2">YZJH907-2</strain>
    </source>
</reference>
<proteinExistence type="predicted"/>
<keyword evidence="1" id="KW-0472">Membrane</keyword>
<dbReference type="Proteomes" id="UP000678228">
    <property type="component" value="Unassembled WGS sequence"/>
</dbReference>
<sequence length="58" mass="6700">MDGLNVWMPLLGEYGFPVMVTIYLLYRLEQKIDNVTTAIDRLPEKLSSNQDVTIRSIK</sequence>
<protein>
    <submittedName>
        <fullName evidence="2">YvrJ family protein</fullName>
    </submittedName>
</protein>
<dbReference type="InterPro" id="IPR024419">
    <property type="entry name" value="YvrJ"/>
</dbReference>
<name>A0A940WT00_9BACI</name>
<evidence type="ECO:0000256" key="1">
    <source>
        <dbReference type="SAM" id="Phobius"/>
    </source>
</evidence>
<organism evidence="2 3">
    <name type="scientific">Halalkalibacter suaedae</name>
    <dbReference type="NCBI Taxonomy" id="2822140"/>
    <lineage>
        <taxon>Bacteria</taxon>
        <taxon>Bacillati</taxon>
        <taxon>Bacillota</taxon>
        <taxon>Bacilli</taxon>
        <taxon>Bacillales</taxon>
        <taxon>Bacillaceae</taxon>
        <taxon>Halalkalibacter</taxon>
    </lineage>
</organism>